<evidence type="ECO:0000313" key="12">
    <source>
        <dbReference type="EMBL" id="KAH0758802.1"/>
    </source>
</evidence>
<feature type="transmembrane region" description="Helical" evidence="10">
    <location>
        <begin position="21"/>
        <end position="41"/>
    </location>
</feature>
<dbReference type="Gene3D" id="1.20.1250.20">
    <property type="entry name" value="MFS general substrate transporter like domains"/>
    <property type="match status" value="1"/>
</dbReference>
<proteinExistence type="inferred from homology"/>
<dbReference type="InterPro" id="IPR045262">
    <property type="entry name" value="STP/PLT_plant"/>
</dbReference>
<protein>
    <recommendedName>
        <fullName evidence="11">Major facilitator superfamily (MFS) profile domain-containing protein</fullName>
    </recommendedName>
</protein>
<gene>
    <name evidence="12" type="ORF">KY290_022295</name>
</gene>
<dbReference type="Proteomes" id="UP000826656">
    <property type="component" value="Unassembled WGS sequence"/>
</dbReference>
<dbReference type="SUPFAM" id="SSF103473">
    <property type="entry name" value="MFS general substrate transporter"/>
    <property type="match status" value="1"/>
</dbReference>
<evidence type="ECO:0000256" key="9">
    <source>
        <dbReference type="ARBA" id="ARBA00044504"/>
    </source>
</evidence>
<keyword evidence="3" id="KW-0813">Transport</keyword>
<sequence length="357" mass="38554">MEIGGMADDGQDSDNHFNGKITSAVVITSIVAASGGLIFGFDIGISGNLSYFQDDKSHILKRWTMKPFLEKFFPSILKKAASGGAETNVYCVYDSEVLTAFTSSLYIAGLVASLAAGRLTTAIGRRNIMLVGGCTFFAGALINGASQNIFMLILGRILLGFGVGFTNQATPVYLSEMAPSKWRGAFSTGFQFFIGLGVLIANCINYGTSKLSWGWHLSLGLAIVPAVTMTIGALVISDTPSSLVERGKIEQAKQSLAKVRGANNNTEIDAELADLIKCCEVASASKEEPFVTIFKKEHRPHLVMSIAIPFFQQMSGINIIAFYAPVLFRSWVLYIALRVATCLNMRGECKYNDNCIV</sequence>
<feature type="transmembrane region" description="Helical" evidence="10">
    <location>
        <begin position="97"/>
        <end position="116"/>
    </location>
</feature>
<dbReference type="InterPro" id="IPR003663">
    <property type="entry name" value="Sugar/inositol_transpt"/>
</dbReference>
<feature type="domain" description="Major facilitator superfamily (MFS) profile" evidence="11">
    <location>
        <begin position="28"/>
        <end position="357"/>
    </location>
</feature>
<feature type="transmembrane region" description="Helical" evidence="10">
    <location>
        <begin position="152"/>
        <end position="174"/>
    </location>
</feature>
<keyword evidence="7 10" id="KW-1133">Transmembrane helix</keyword>
<feature type="transmembrane region" description="Helical" evidence="10">
    <location>
        <begin position="186"/>
        <end position="207"/>
    </location>
</feature>
<evidence type="ECO:0000259" key="11">
    <source>
        <dbReference type="PROSITE" id="PS50850"/>
    </source>
</evidence>
<keyword evidence="13" id="KW-1185">Reference proteome</keyword>
<evidence type="ECO:0000256" key="7">
    <source>
        <dbReference type="ARBA" id="ARBA00022989"/>
    </source>
</evidence>
<feature type="transmembrane region" description="Helical" evidence="10">
    <location>
        <begin position="213"/>
        <end position="236"/>
    </location>
</feature>
<dbReference type="PANTHER" id="PTHR23500:SF44">
    <property type="entry name" value="SUGAR TRANSPORT PROTEIN 5"/>
    <property type="match status" value="1"/>
</dbReference>
<keyword evidence="5 10" id="KW-0812">Transmembrane</keyword>
<dbReference type="InterPro" id="IPR005829">
    <property type="entry name" value="Sugar_transporter_CS"/>
</dbReference>
<comment type="similarity">
    <text evidence="9">Belongs to the major facilitator superfamily. Phosphate:H(+) symporter (TC 2.A.1.9) family.</text>
</comment>
<dbReference type="InterPro" id="IPR020846">
    <property type="entry name" value="MFS_dom"/>
</dbReference>
<evidence type="ECO:0000256" key="1">
    <source>
        <dbReference type="ARBA" id="ARBA00004141"/>
    </source>
</evidence>
<dbReference type="Pfam" id="PF00083">
    <property type="entry name" value="Sugar_tr"/>
    <property type="match status" value="1"/>
</dbReference>
<dbReference type="PROSITE" id="PS50850">
    <property type="entry name" value="MFS"/>
    <property type="match status" value="1"/>
</dbReference>
<accession>A0ABQ7V3X5</accession>
<reference evidence="12 13" key="1">
    <citation type="journal article" date="2021" name="bioRxiv">
        <title>Chromosome-scale and haplotype-resolved genome assembly of a tetraploid potato cultivar.</title>
        <authorList>
            <person name="Sun H."/>
            <person name="Jiao W.-B."/>
            <person name="Krause K."/>
            <person name="Campoy J.A."/>
            <person name="Goel M."/>
            <person name="Folz-Donahue K."/>
            <person name="Kukat C."/>
            <person name="Huettel B."/>
            <person name="Schneeberger K."/>
        </authorList>
    </citation>
    <scope>NUCLEOTIDE SEQUENCE [LARGE SCALE GENOMIC DNA]</scope>
    <source>
        <strain evidence="12">SolTubOtavaFocal</strain>
        <tissue evidence="12">Leaves</tissue>
    </source>
</reference>
<evidence type="ECO:0000256" key="6">
    <source>
        <dbReference type="ARBA" id="ARBA00022847"/>
    </source>
</evidence>
<dbReference type="PANTHER" id="PTHR23500">
    <property type="entry name" value="SOLUTE CARRIER FAMILY 2, FACILITATED GLUCOSE TRANSPORTER"/>
    <property type="match status" value="1"/>
</dbReference>
<keyword evidence="8 10" id="KW-0472">Membrane</keyword>
<comment type="caution">
    <text evidence="12">The sequence shown here is derived from an EMBL/GenBank/DDBJ whole genome shotgun (WGS) entry which is preliminary data.</text>
</comment>
<dbReference type="PRINTS" id="PR00171">
    <property type="entry name" value="SUGRTRNSPORT"/>
</dbReference>
<dbReference type="PROSITE" id="PS00217">
    <property type="entry name" value="SUGAR_TRANSPORT_2"/>
    <property type="match status" value="1"/>
</dbReference>
<keyword evidence="4" id="KW-0762">Sugar transport</keyword>
<dbReference type="InterPro" id="IPR036259">
    <property type="entry name" value="MFS_trans_sf"/>
</dbReference>
<name>A0ABQ7V3X5_SOLTU</name>
<evidence type="ECO:0000256" key="3">
    <source>
        <dbReference type="ARBA" id="ARBA00022448"/>
    </source>
</evidence>
<evidence type="ECO:0000256" key="5">
    <source>
        <dbReference type="ARBA" id="ARBA00022692"/>
    </source>
</evidence>
<evidence type="ECO:0000256" key="2">
    <source>
        <dbReference type="ARBA" id="ARBA00010992"/>
    </source>
</evidence>
<dbReference type="InterPro" id="IPR005828">
    <property type="entry name" value="MFS_sugar_transport-like"/>
</dbReference>
<comment type="similarity">
    <text evidence="2">Belongs to the major facilitator superfamily. Sugar transporter (TC 2.A.1.1) family.</text>
</comment>
<keyword evidence="6" id="KW-0769">Symport</keyword>
<evidence type="ECO:0000256" key="10">
    <source>
        <dbReference type="SAM" id="Phobius"/>
    </source>
</evidence>
<dbReference type="EMBL" id="JAIVGD010000015">
    <property type="protein sequence ID" value="KAH0758802.1"/>
    <property type="molecule type" value="Genomic_DNA"/>
</dbReference>
<evidence type="ECO:0000256" key="4">
    <source>
        <dbReference type="ARBA" id="ARBA00022597"/>
    </source>
</evidence>
<evidence type="ECO:0000313" key="13">
    <source>
        <dbReference type="Proteomes" id="UP000826656"/>
    </source>
</evidence>
<evidence type="ECO:0000256" key="8">
    <source>
        <dbReference type="ARBA" id="ARBA00023136"/>
    </source>
</evidence>
<comment type="subcellular location">
    <subcellularLocation>
        <location evidence="1">Membrane</location>
        <topology evidence="1">Multi-pass membrane protein</topology>
    </subcellularLocation>
</comment>
<organism evidence="12 13">
    <name type="scientific">Solanum tuberosum</name>
    <name type="common">Potato</name>
    <dbReference type="NCBI Taxonomy" id="4113"/>
    <lineage>
        <taxon>Eukaryota</taxon>
        <taxon>Viridiplantae</taxon>
        <taxon>Streptophyta</taxon>
        <taxon>Embryophyta</taxon>
        <taxon>Tracheophyta</taxon>
        <taxon>Spermatophyta</taxon>
        <taxon>Magnoliopsida</taxon>
        <taxon>eudicotyledons</taxon>
        <taxon>Gunneridae</taxon>
        <taxon>Pentapetalae</taxon>
        <taxon>asterids</taxon>
        <taxon>lamiids</taxon>
        <taxon>Solanales</taxon>
        <taxon>Solanaceae</taxon>
        <taxon>Solanoideae</taxon>
        <taxon>Solaneae</taxon>
        <taxon>Solanum</taxon>
    </lineage>
</organism>